<keyword evidence="1 2" id="KW-0807">Transducer</keyword>
<evidence type="ECO:0000256" key="1">
    <source>
        <dbReference type="ARBA" id="ARBA00023224"/>
    </source>
</evidence>
<feature type="domain" description="Methyl-accepting transducer" evidence="4">
    <location>
        <begin position="173"/>
        <end position="385"/>
    </location>
</feature>
<dbReference type="InterPro" id="IPR025139">
    <property type="entry name" value="DUF4062"/>
</dbReference>
<protein>
    <submittedName>
        <fullName evidence="5">Methyl-accepting chemotaxis protein McpH</fullName>
    </submittedName>
</protein>
<dbReference type="OrthoDB" id="72299at2"/>
<dbReference type="PANTHER" id="PTHR32089:SF114">
    <property type="entry name" value="METHYL-ACCEPTING CHEMOTAXIS PROTEIN MCPB"/>
    <property type="match status" value="1"/>
</dbReference>
<dbReference type="PROSITE" id="PS51257">
    <property type="entry name" value="PROKAR_LIPOPROTEIN"/>
    <property type="match status" value="1"/>
</dbReference>
<evidence type="ECO:0000259" key="4">
    <source>
        <dbReference type="PROSITE" id="PS50111"/>
    </source>
</evidence>
<feature type="coiled-coil region" evidence="3">
    <location>
        <begin position="339"/>
        <end position="366"/>
    </location>
</feature>
<comment type="caution">
    <text evidence="5">The sequence shown here is derived from an EMBL/GenBank/DDBJ whole genome shotgun (WGS) entry which is preliminary data.</text>
</comment>
<evidence type="ECO:0000313" key="5">
    <source>
        <dbReference type="EMBL" id="PZD73472.1"/>
    </source>
</evidence>
<dbReference type="InterPro" id="IPR004089">
    <property type="entry name" value="MCPsignal_dom"/>
</dbReference>
<dbReference type="RefSeq" id="WP_110985980.1">
    <property type="nucleotide sequence ID" value="NZ_CAWNWM010000005.1"/>
</dbReference>
<gene>
    <name evidence="5" type="primary">mcpH_2</name>
    <name evidence="5" type="ORF">C1752_02019</name>
</gene>
<dbReference type="Gene3D" id="1.10.287.950">
    <property type="entry name" value="Methyl-accepting chemotaxis protein"/>
    <property type="match status" value="1"/>
</dbReference>
<dbReference type="Pfam" id="PF13271">
    <property type="entry name" value="DUF4062"/>
    <property type="match status" value="1"/>
</dbReference>
<dbReference type="SUPFAM" id="SSF58104">
    <property type="entry name" value="Methyl-accepting chemotaxis protein (MCP) signaling domain"/>
    <property type="match status" value="1"/>
</dbReference>
<keyword evidence="3" id="KW-0175">Coiled coil</keyword>
<dbReference type="PANTHER" id="PTHR32089">
    <property type="entry name" value="METHYL-ACCEPTING CHEMOTAXIS PROTEIN MCPB"/>
    <property type="match status" value="1"/>
</dbReference>
<evidence type="ECO:0000256" key="3">
    <source>
        <dbReference type="SAM" id="Coils"/>
    </source>
</evidence>
<keyword evidence="6" id="KW-1185">Reference proteome</keyword>
<dbReference type="AlphaFoldDB" id="A0A2W1JRZ3"/>
<dbReference type="GO" id="GO:0007165">
    <property type="term" value="P:signal transduction"/>
    <property type="evidence" value="ECO:0007669"/>
    <property type="project" value="UniProtKB-KW"/>
</dbReference>
<evidence type="ECO:0000256" key="2">
    <source>
        <dbReference type="PROSITE-ProRule" id="PRU00284"/>
    </source>
</evidence>
<organism evidence="5 6">
    <name type="scientific">Acaryochloris thomasi RCC1774</name>
    <dbReference type="NCBI Taxonomy" id="1764569"/>
    <lineage>
        <taxon>Bacteria</taxon>
        <taxon>Bacillati</taxon>
        <taxon>Cyanobacteriota</taxon>
        <taxon>Cyanophyceae</taxon>
        <taxon>Acaryochloridales</taxon>
        <taxon>Acaryochloridaceae</taxon>
        <taxon>Acaryochloris</taxon>
        <taxon>Acaryochloris thomasi</taxon>
    </lineage>
</organism>
<dbReference type="EMBL" id="PQWO01000005">
    <property type="protein sequence ID" value="PZD73472.1"/>
    <property type="molecule type" value="Genomic_DNA"/>
</dbReference>
<dbReference type="PROSITE" id="PS50111">
    <property type="entry name" value="CHEMOTAXIS_TRANSDUC_2"/>
    <property type="match status" value="1"/>
</dbReference>
<dbReference type="SMART" id="SM00283">
    <property type="entry name" value="MA"/>
    <property type="match status" value="1"/>
</dbReference>
<dbReference type="Proteomes" id="UP000248857">
    <property type="component" value="Unassembled WGS sequence"/>
</dbReference>
<evidence type="ECO:0000313" key="6">
    <source>
        <dbReference type="Proteomes" id="UP000248857"/>
    </source>
</evidence>
<dbReference type="Pfam" id="PF00015">
    <property type="entry name" value="MCPsignal"/>
    <property type="match status" value="1"/>
</dbReference>
<accession>A0A2W1JRZ3</accession>
<dbReference type="GO" id="GO:0016020">
    <property type="term" value="C:membrane"/>
    <property type="evidence" value="ECO:0007669"/>
    <property type="project" value="InterPro"/>
</dbReference>
<reference evidence="5 6" key="1">
    <citation type="journal article" date="2018" name="Sci. Rep.">
        <title>A novel species of the marine cyanobacterium Acaryochloris with a unique pigment content and lifestyle.</title>
        <authorList>
            <person name="Partensky F."/>
            <person name="Six C."/>
            <person name="Ratin M."/>
            <person name="Garczarek L."/>
            <person name="Vaulot D."/>
            <person name="Probert I."/>
            <person name="Calteau A."/>
            <person name="Gourvil P."/>
            <person name="Marie D."/>
            <person name="Grebert T."/>
            <person name="Bouchier C."/>
            <person name="Le Panse S."/>
            <person name="Gachenot M."/>
            <person name="Rodriguez F."/>
            <person name="Garrido J.L."/>
        </authorList>
    </citation>
    <scope>NUCLEOTIDE SEQUENCE [LARGE SCALE GENOMIC DNA]</scope>
    <source>
        <strain evidence="5 6">RCC1774</strain>
    </source>
</reference>
<name>A0A2W1JRZ3_9CYAN</name>
<proteinExistence type="predicted"/>
<sequence>MLNSFSKGLQVFISSTFVDLKAEHSAAIAAILSCGHQPAGAGQFQIPGEQLFPRPIIEQWIDQSDVYVLILGHRYGDLEPEMDKSDVHFEYDYAVAQGMPVIACLIAGDQEPQAAGETAESIDRLLQFRQQVQAHDPHYWHETLDLKQGLVARLSELPQPLPDLSVVQPSHGNQTEALSVILLTLQTCTQSIHDATAATQEAYHLAEQSLTMAISSTASVQETVADLTQIQAAVAEGARTAKRLGESAQQMSKVMKLVNQLVSRTNVIALNASIEVSRMGTRGAEFTTVANDLRQLANHTAKIGTAVEQIVQPMQKKTNLVVTALAEGVQVAIATTQPATQTRAALEQLSQALKQLNQNMQLIVQSTAEQTAASTCMTEILQSLDVGFDIQNDSTP</sequence>